<dbReference type="GO" id="GO:0004523">
    <property type="term" value="F:RNA-DNA hybrid ribonuclease activity"/>
    <property type="evidence" value="ECO:0007669"/>
    <property type="project" value="InterPro"/>
</dbReference>
<dbReference type="SUPFAM" id="SSF53098">
    <property type="entry name" value="Ribonuclease H-like"/>
    <property type="match status" value="1"/>
</dbReference>
<protein>
    <recommendedName>
        <fullName evidence="2">RNase H type-1 domain-containing protein</fullName>
    </recommendedName>
</protein>
<keyword evidence="4" id="KW-1185">Reference proteome</keyword>
<reference evidence="3" key="1">
    <citation type="submission" date="2018-05" db="EMBL/GenBank/DDBJ databases">
        <title>Draft genome of Mucuna pruriens seed.</title>
        <authorList>
            <person name="Nnadi N.E."/>
            <person name="Vos R."/>
            <person name="Hasami M.H."/>
            <person name="Devisetty U.K."/>
            <person name="Aguiy J.C."/>
        </authorList>
    </citation>
    <scope>NUCLEOTIDE SEQUENCE [LARGE SCALE GENOMIC DNA]</scope>
    <source>
        <strain evidence="3">JCA_2017</strain>
    </source>
</reference>
<comment type="caution">
    <text evidence="3">The sequence shown here is derived from an EMBL/GenBank/DDBJ whole genome shotgun (WGS) entry which is preliminary data.</text>
</comment>
<dbReference type="InterPro" id="IPR012337">
    <property type="entry name" value="RNaseH-like_sf"/>
</dbReference>
<feature type="non-terminal residue" evidence="3">
    <location>
        <position position="1"/>
    </location>
</feature>
<gene>
    <name evidence="3" type="ORF">CR513_04323</name>
</gene>
<dbReference type="InterPro" id="IPR002156">
    <property type="entry name" value="RNaseH_domain"/>
</dbReference>
<evidence type="ECO:0000313" key="4">
    <source>
        <dbReference type="Proteomes" id="UP000257109"/>
    </source>
</evidence>
<sequence length="182" mass="20930">MSRSLRKYQTIPRESPDPRPDSARKTLDSLFNALTGQIAWWQMALSEYDIVYVSQKPVKGSALAEHLAYDPLTDPQPRFHEFLDEHIMKTTRTYLQPKDEWTMWFYGASNLLGNGIGVILTSLEDHCFPFSAKLGFDYTNNMADYEACTIGLLMALEHQVKRLKVFGDSALVIYQLRGEWET</sequence>
<dbReference type="Gene3D" id="3.30.420.10">
    <property type="entry name" value="Ribonuclease H-like superfamily/Ribonuclease H"/>
    <property type="match status" value="1"/>
</dbReference>
<evidence type="ECO:0000259" key="2">
    <source>
        <dbReference type="Pfam" id="PF13456"/>
    </source>
</evidence>
<dbReference type="AlphaFoldDB" id="A0A371I7S2"/>
<dbReference type="Pfam" id="PF13456">
    <property type="entry name" value="RVT_3"/>
    <property type="match status" value="1"/>
</dbReference>
<feature type="compositionally biased region" description="Basic and acidic residues" evidence="1">
    <location>
        <begin position="14"/>
        <end position="23"/>
    </location>
</feature>
<feature type="domain" description="RNase H type-1" evidence="2">
    <location>
        <begin position="115"/>
        <end position="181"/>
    </location>
</feature>
<dbReference type="EMBL" id="QJKJ01000718">
    <property type="protein sequence ID" value="RDY11065.1"/>
    <property type="molecule type" value="Genomic_DNA"/>
</dbReference>
<dbReference type="PANTHER" id="PTHR48475">
    <property type="entry name" value="RIBONUCLEASE H"/>
    <property type="match status" value="1"/>
</dbReference>
<feature type="region of interest" description="Disordered" evidence="1">
    <location>
        <begin position="1"/>
        <end position="23"/>
    </location>
</feature>
<evidence type="ECO:0000313" key="3">
    <source>
        <dbReference type="EMBL" id="RDY11065.1"/>
    </source>
</evidence>
<dbReference type="InterPro" id="IPR036397">
    <property type="entry name" value="RNaseH_sf"/>
</dbReference>
<evidence type="ECO:0000256" key="1">
    <source>
        <dbReference type="SAM" id="MobiDB-lite"/>
    </source>
</evidence>
<name>A0A371I7S2_MUCPR</name>
<dbReference type="GO" id="GO:0003676">
    <property type="term" value="F:nucleic acid binding"/>
    <property type="evidence" value="ECO:0007669"/>
    <property type="project" value="InterPro"/>
</dbReference>
<dbReference type="Proteomes" id="UP000257109">
    <property type="component" value="Unassembled WGS sequence"/>
</dbReference>
<proteinExistence type="predicted"/>
<dbReference type="PANTHER" id="PTHR48475:SF1">
    <property type="entry name" value="RNASE H TYPE-1 DOMAIN-CONTAINING PROTEIN"/>
    <property type="match status" value="1"/>
</dbReference>
<organism evidence="3 4">
    <name type="scientific">Mucuna pruriens</name>
    <name type="common">Velvet bean</name>
    <name type="synonym">Dolichos pruriens</name>
    <dbReference type="NCBI Taxonomy" id="157652"/>
    <lineage>
        <taxon>Eukaryota</taxon>
        <taxon>Viridiplantae</taxon>
        <taxon>Streptophyta</taxon>
        <taxon>Embryophyta</taxon>
        <taxon>Tracheophyta</taxon>
        <taxon>Spermatophyta</taxon>
        <taxon>Magnoliopsida</taxon>
        <taxon>eudicotyledons</taxon>
        <taxon>Gunneridae</taxon>
        <taxon>Pentapetalae</taxon>
        <taxon>rosids</taxon>
        <taxon>fabids</taxon>
        <taxon>Fabales</taxon>
        <taxon>Fabaceae</taxon>
        <taxon>Papilionoideae</taxon>
        <taxon>50 kb inversion clade</taxon>
        <taxon>NPAAA clade</taxon>
        <taxon>indigoferoid/millettioid clade</taxon>
        <taxon>Phaseoleae</taxon>
        <taxon>Mucuna</taxon>
    </lineage>
</organism>
<dbReference type="OrthoDB" id="1730907at2759"/>
<accession>A0A371I7S2</accession>